<gene>
    <name evidence="1" type="ORF">BV22DRAFT_1116491</name>
</gene>
<dbReference type="EMBL" id="MU266336">
    <property type="protein sequence ID" value="KAH7929918.1"/>
    <property type="molecule type" value="Genomic_DNA"/>
</dbReference>
<evidence type="ECO:0000313" key="1">
    <source>
        <dbReference type="EMBL" id="KAH7929918.1"/>
    </source>
</evidence>
<proteinExistence type="predicted"/>
<sequence>MPPAGIFSRHLSRPQKGECSMLLTGDGTGALVIGYTLSFVLMGFLTLQTYIYFTRYSTDRKELRAYVCLLFFTELLISIFTFHGFWIGATSGNLLFIINDTNDISVANGNYYTDSNSPAILWSLQALACLTGFVSFITHGFFCWRMWSLTQSLPLPAFVMMASLLQFSMVSYGGIQYGLSPSIYSYDQNTATMEVFTPVWLCGSLLCDTIITVYMTAVLRREGAKSPFQDTKSLTAKLVRLTIETGLVTTVAAVVELILATALRETVWHLAVFYMISKLYANCVLANLNARQGLRLEHISQSLVFANKSQANSGLQPSANQQLKAARIFQNVESDVETNNC</sequence>
<accession>A0ACB8BZ17</accession>
<comment type="caution">
    <text evidence="1">The sequence shown here is derived from an EMBL/GenBank/DDBJ whole genome shotgun (WGS) entry which is preliminary data.</text>
</comment>
<dbReference type="Proteomes" id="UP000790709">
    <property type="component" value="Unassembled WGS sequence"/>
</dbReference>
<organism evidence="1 2">
    <name type="scientific">Leucogyrophana mollusca</name>
    <dbReference type="NCBI Taxonomy" id="85980"/>
    <lineage>
        <taxon>Eukaryota</taxon>
        <taxon>Fungi</taxon>
        <taxon>Dikarya</taxon>
        <taxon>Basidiomycota</taxon>
        <taxon>Agaricomycotina</taxon>
        <taxon>Agaricomycetes</taxon>
        <taxon>Agaricomycetidae</taxon>
        <taxon>Boletales</taxon>
        <taxon>Boletales incertae sedis</taxon>
        <taxon>Leucogyrophana</taxon>
    </lineage>
</organism>
<evidence type="ECO:0000313" key="2">
    <source>
        <dbReference type="Proteomes" id="UP000790709"/>
    </source>
</evidence>
<reference evidence="1" key="1">
    <citation type="journal article" date="2021" name="New Phytol.">
        <title>Evolutionary innovations through gain and loss of genes in the ectomycorrhizal Boletales.</title>
        <authorList>
            <person name="Wu G."/>
            <person name="Miyauchi S."/>
            <person name="Morin E."/>
            <person name="Kuo A."/>
            <person name="Drula E."/>
            <person name="Varga T."/>
            <person name="Kohler A."/>
            <person name="Feng B."/>
            <person name="Cao Y."/>
            <person name="Lipzen A."/>
            <person name="Daum C."/>
            <person name="Hundley H."/>
            <person name="Pangilinan J."/>
            <person name="Johnson J."/>
            <person name="Barry K."/>
            <person name="LaButti K."/>
            <person name="Ng V."/>
            <person name="Ahrendt S."/>
            <person name="Min B."/>
            <person name="Choi I.G."/>
            <person name="Park H."/>
            <person name="Plett J.M."/>
            <person name="Magnuson J."/>
            <person name="Spatafora J.W."/>
            <person name="Nagy L.G."/>
            <person name="Henrissat B."/>
            <person name="Grigoriev I.V."/>
            <person name="Yang Z.L."/>
            <person name="Xu J."/>
            <person name="Martin F.M."/>
        </authorList>
    </citation>
    <scope>NUCLEOTIDE SEQUENCE</scope>
    <source>
        <strain evidence="1">KUC20120723A-06</strain>
    </source>
</reference>
<keyword evidence="2" id="KW-1185">Reference proteome</keyword>
<protein>
    <submittedName>
        <fullName evidence="1">Uncharacterized protein</fullName>
    </submittedName>
</protein>
<name>A0ACB8BZ17_9AGAM</name>